<feature type="transmembrane region" description="Helical" evidence="7">
    <location>
        <begin position="51"/>
        <end position="70"/>
    </location>
</feature>
<proteinExistence type="inferred from homology"/>
<organism evidence="9 10">
    <name type="scientific">Bonamia ostreae</name>
    <dbReference type="NCBI Taxonomy" id="126728"/>
    <lineage>
        <taxon>Eukaryota</taxon>
        <taxon>Sar</taxon>
        <taxon>Rhizaria</taxon>
        <taxon>Endomyxa</taxon>
        <taxon>Ascetosporea</taxon>
        <taxon>Haplosporida</taxon>
        <taxon>Bonamia</taxon>
    </lineage>
</organism>
<evidence type="ECO:0000256" key="8">
    <source>
        <dbReference type="SAM" id="MobiDB-lite"/>
    </source>
</evidence>
<dbReference type="EMBL" id="JBDODL010000066">
    <property type="protein sequence ID" value="MES1918464.1"/>
    <property type="molecule type" value="Genomic_DNA"/>
</dbReference>
<feature type="transmembrane region" description="Helical" evidence="7">
    <location>
        <begin position="382"/>
        <end position="399"/>
    </location>
</feature>
<keyword evidence="5 7" id="KW-1133">Transmembrane helix</keyword>
<comment type="subcellular location">
    <subcellularLocation>
        <location evidence="1">Cell membrane</location>
        <topology evidence="1">Multi-pass membrane protein</topology>
    </subcellularLocation>
    <subcellularLocation>
        <location evidence="7">Membrane</location>
        <topology evidence="7">Multi-pass membrane protein</topology>
    </subcellularLocation>
</comment>
<sequence length="452" mass="50431">MLLEKIQKQFVFPHESLPMFIASILGAGLGFAVRSLIPTEANKIFGIVGEIYFNVLKALMLFYMFTKIVYNTLKISKIKNSFCIIATTILFFFLSSLIFSILGYFTMNFFLKFVPVLSDSEIAQVSAHKEESGDITSSIKQIAFMAIPKNYIQSAKDSNILAITFFSLILGVFLAKNLSKRKIGQNGIDCRKLFKIADATFEKIADFILSFTALGIFSIIFSQIAAIEDLTVFKNLGILAASFSLLCFAACVLIYPMFFCCLVNSNKRSKLIGPYRDLFIKAFSTSAGLTTLTDNTRIAKDIGVPESIAGVLMPIALILQINGSTVYNTMVITFIAHIYKIDFSINNRIALVIISVIISISSPPIPYGTILVLFYVGQIVEVYVPLKIISLLIMVDIYFDRVVTLWNIWPNAITLLFVSTYCKGNANNEDTDLTKISSDNESDSNEEEEYYI</sequence>
<feature type="transmembrane region" description="Helical" evidence="7">
    <location>
        <begin position="82"/>
        <end position="105"/>
    </location>
</feature>
<feature type="transmembrane region" description="Helical" evidence="7">
    <location>
        <begin position="204"/>
        <end position="226"/>
    </location>
</feature>
<dbReference type="PRINTS" id="PR00173">
    <property type="entry name" value="EDTRNSPORT"/>
</dbReference>
<evidence type="ECO:0000256" key="6">
    <source>
        <dbReference type="ARBA" id="ARBA00023136"/>
    </source>
</evidence>
<gene>
    <name evidence="9" type="ORF">MHBO_000429</name>
</gene>
<name>A0ABV2AG87_9EUKA</name>
<comment type="similarity">
    <text evidence="7">Belongs to the dicarboxylate/amino acid:cation symporter (DAACS) (TC 2.A.23) family.</text>
</comment>
<dbReference type="InterPro" id="IPR001991">
    <property type="entry name" value="Na-dicarboxylate_symporter"/>
</dbReference>
<accession>A0ABV2AG87</accession>
<dbReference type="PANTHER" id="PTHR42865:SF7">
    <property type="entry name" value="PROTON_GLUTAMATE-ASPARTATE SYMPORTER"/>
    <property type="match status" value="1"/>
</dbReference>
<dbReference type="InterPro" id="IPR036458">
    <property type="entry name" value="Na:dicarbo_symporter_sf"/>
</dbReference>
<keyword evidence="6 7" id="KW-0472">Membrane</keyword>
<reference evidence="9 10" key="1">
    <citation type="journal article" date="2024" name="BMC Biol.">
        <title>Comparative genomics of Ascetosporea gives new insight into the evolutionary basis for animal parasitism in Rhizaria.</title>
        <authorList>
            <person name="Hiltunen Thoren M."/>
            <person name="Onut-Brannstrom I."/>
            <person name="Alfjorden A."/>
            <person name="Peckova H."/>
            <person name="Swords F."/>
            <person name="Hooper C."/>
            <person name="Holzer A.S."/>
            <person name="Bass D."/>
            <person name="Burki F."/>
        </authorList>
    </citation>
    <scope>NUCLEOTIDE SEQUENCE [LARGE SCALE GENOMIC DNA]</scope>
    <source>
        <strain evidence="9">20-A016</strain>
    </source>
</reference>
<evidence type="ECO:0000256" key="3">
    <source>
        <dbReference type="ARBA" id="ARBA00022475"/>
    </source>
</evidence>
<dbReference type="Proteomes" id="UP001439008">
    <property type="component" value="Unassembled WGS sequence"/>
</dbReference>
<evidence type="ECO:0000256" key="4">
    <source>
        <dbReference type="ARBA" id="ARBA00022692"/>
    </source>
</evidence>
<feature type="transmembrane region" description="Helical" evidence="7">
    <location>
        <begin position="158"/>
        <end position="175"/>
    </location>
</feature>
<keyword evidence="2 7" id="KW-0813">Transport</keyword>
<protein>
    <recommendedName>
        <fullName evidence="7">Amino acid transporter</fullName>
    </recommendedName>
</protein>
<evidence type="ECO:0000256" key="5">
    <source>
        <dbReference type="ARBA" id="ARBA00022989"/>
    </source>
</evidence>
<dbReference type="PANTHER" id="PTHR42865">
    <property type="entry name" value="PROTON/GLUTAMATE-ASPARTATE SYMPORTER"/>
    <property type="match status" value="1"/>
</dbReference>
<evidence type="ECO:0000256" key="1">
    <source>
        <dbReference type="ARBA" id="ARBA00004651"/>
    </source>
</evidence>
<keyword evidence="3" id="KW-1003">Cell membrane</keyword>
<comment type="caution">
    <text evidence="9">The sequence shown here is derived from an EMBL/GenBank/DDBJ whole genome shotgun (WGS) entry which is preliminary data.</text>
</comment>
<dbReference type="Pfam" id="PF00375">
    <property type="entry name" value="SDF"/>
    <property type="match status" value="1"/>
</dbReference>
<keyword evidence="10" id="KW-1185">Reference proteome</keyword>
<evidence type="ECO:0000313" key="10">
    <source>
        <dbReference type="Proteomes" id="UP001439008"/>
    </source>
</evidence>
<feature type="region of interest" description="Disordered" evidence="8">
    <location>
        <begin position="432"/>
        <end position="452"/>
    </location>
</feature>
<feature type="compositionally biased region" description="Acidic residues" evidence="8">
    <location>
        <begin position="440"/>
        <end position="452"/>
    </location>
</feature>
<keyword evidence="4 7" id="KW-0812">Transmembrane</keyword>
<feature type="transmembrane region" description="Helical" evidence="7">
    <location>
        <begin position="349"/>
        <end position="376"/>
    </location>
</feature>
<evidence type="ECO:0000256" key="2">
    <source>
        <dbReference type="ARBA" id="ARBA00022448"/>
    </source>
</evidence>
<dbReference type="SUPFAM" id="SSF118215">
    <property type="entry name" value="Proton glutamate symport protein"/>
    <property type="match status" value="1"/>
</dbReference>
<feature type="transmembrane region" description="Helical" evidence="7">
    <location>
        <begin position="20"/>
        <end position="39"/>
    </location>
</feature>
<keyword evidence="7" id="KW-0769">Symport</keyword>
<dbReference type="Gene3D" id="1.10.3860.10">
    <property type="entry name" value="Sodium:dicarboxylate symporter"/>
    <property type="match status" value="1"/>
</dbReference>
<evidence type="ECO:0000256" key="7">
    <source>
        <dbReference type="RuleBase" id="RU361216"/>
    </source>
</evidence>
<feature type="transmembrane region" description="Helical" evidence="7">
    <location>
        <begin position="238"/>
        <end position="263"/>
    </location>
</feature>
<evidence type="ECO:0000313" key="9">
    <source>
        <dbReference type="EMBL" id="MES1918464.1"/>
    </source>
</evidence>